<proteinExistence type="predicted"/>
<dbReference type="AlphaFoldDB" id="A0AAD8YQS2"/>
<feature type="coiled-coil region" evidence="1">
    <location>
        <begin position="123"/>
        <end position="239"/>
    </location>
</feature>
<organism evidence="3 4">
    <name type="scientific">Electrophorus voltai</name>
    <dbReference type="NCBI Taxonomy" id="2609070"/>
    <lineage>
        <taxon>Eukaryota</taxon>
        <taxon>Metazoa</taxon>
        <taxon>Chordata</taxon>
        <taxon>Craniata</taxon>
        <taxon>Vertebrata</taxon>
        <taxon>Euteleostomi</taxon>
        <taxon>Actinopterygii</taxon>
        <taxon>Neopterygii</taxon>
        <taxon>Teleostei</taxon>
        <taxon>Ostariophysi</taxon>
        <taxon>Gymnotiformes</taxon>
        <taxon>Gymnotoidei</taxon>
        <taxon>Gymnotidae</taxon>
        <taxon>Electrophorus</taxon>
    </lineage>
</organism>
<dbReference type="Proteomes" id="UP001239994">
    <property type="component" value="Unassembled WGS sequence"/>
</dbReference>
<protein>
    <submittedName>
        <fullName evidence="3">Uncharacterized protein</fullName>
    </submittedName>
</protein>
<dbReference type="Pfam" id="PF14709">
    <property type="entry name" value="DND1_DSRM"/>
    <property type="match status" value="1"/>
</dbReference>
<sequence>MLKHEQQEETELLQKQQEEEEHNRSIKTVMILALADMKMACEQETKSLEEELEKLRLSLQHVLVLLQQSAALIARKDLHVAKSRRLADEMPKLQEYLEKEDIEKKLLSQTNEELLLVWPVARLECLRCEKEELENSLLEQLKELRLQKQKELQVLQEMLKHEQQEETELLQKQQEEEEHNRSIKTVMILALADMKMACEQEKKSLEEELEKLRLSLQPIEEDKSLKVALEMKNQEIKDQHDHLHVLVLLQQNAALIARKDLHVAKSRYVSVAPSADMTSVKKWAPSPLRVLHLSARLFSHPRASSQWGRPLTTPPPQHFSQTCNAVHFPCQMYGFGVPLYNVRYHTNTNGLLCVNYSVLVPGLSQPFCGAAEVLPCPNNNNMEEEAHHTAAEQVLKARVMPR</sequence>
<gene>
    <name evidence="3" type="ORF">P4O66_019105</name>
</gene>
<name>A0AAD8YQS2_9TELE</name>
<accession>A0AAD8YQS2</accession>
<feature type="non-terminal residue" evidence="3">
    <location>
        <position position="1"/>
    </location>
</feature>
<evidence type="ECO:0000256" key="2">
    <source>
        <dbReference type="SAM" id="MobiDB-lite"/>
    </source>
</evidence>
<reference evidence="3" key="1">
    <citation type="submission" date="2023-03" db="EMBL/GenBank/DDBJ databases">
        <title>Electrophorus voltai genome.</title>
        <authorList>
            <person name="Bian C."/>
        </authorList>
    </citation>
    <scope>NUCLEOTIDE SEQUENCE</scope>
    <source>
        <strain evidence="3">CB-2022</strain>
        <tissue evidence="3">Muscle</tissue>
    </source>
</reference>
<keyword evidence="1" id="KW-0175">Coiled coil</keyword>
<evidence type="ECO:0000256" key="1">
    <source>
        <dbReference type="SAM" id="Coils"/>
    </source>
</evidence>
<comment type="caution">
    <text evidence="3">The sequence shown here is derived from an EMBL/GenBank/DDBJ whole genome shotgun (WGS) entry which is preliminary data.</text>
</comment>
<evidence type="ECO:0000313" key="3">
    <source>
        <dbReference type="EMBL" id="KAK1784328.1"/>
    </source>
</evidence>
<dbReference type="EMBL" id="JAROKS010000291">
    <property type="protein sequence ID" value="KAK1784328.1"/>
    <property type="molecule type" value="Genomic_DNA"/>
</dbReference>
<feature type="region of interest" description="Disordered" evidence="2">
    <location>
        <begin position="1"/>
        <end position="21"/>
    </location>
</feature>
<evidence type="ECO:0000313" key="4">
    <source>
        <dbReference type="Proteomes" id="UP001239994"/>
    </source>
</evidence>
<keyword evidence="4" id="KW-1185">Reference proteome</keyword>